<comment type="subunit">
    <text evidence="4">Homodimer.</text>
</comment>
<protein>
    <recommendedName>
        <fullName evidence="6">Tyrosine aminotransferase</fullName>
        <ecNumber evidence="5">2.6.1.5</ecNumber>
    </recommendedName>
    <alternativeName>
        <fullName evidence="12">L-tyrosine:2-oxoglutarate aminotransferase</fullName>
    </alternativeName>
</protein>
<dbReference type="SUPFAM" id="SSF53383">
    <property type="entry name" value="PLP-dependent transferases"/>
    <property type="match status" value="1"/>
</dbReference>
<dbReference type="NCBIfam" id="TIGR01265">
    <property type="entry name" value="tyr_nico_aTase"/>
    <property type="match status" value="1"/>
</dbReference>
<dbReference type="PANTHER" id="PTHR45744">
    <property type="entry name" value="TYROSINE AMINOTRANSFERASE"/>
    <property type="match status" value="1"/>
</dbReference>
<dbReference type="InterPro" id="IPR005958">
    <property type="entry name" value="TyrNic_aminoTrfase"/>
</dbReference>
<dbReference type="GeneID" id="68102937"/>
<evidence type="ECO:0000256" key="10">
    <source>
        <dbReference type="ARBA" id="ARBA00022898"/>
    </source>
</evidence>
<evidence type="ECO:0000256" key="7">
    <source>
        <dbReference type="ARBA" id="ARBA00022576"/>
    </source>
</evidence>
<dbReference type="AlphaFoldDB" id="A0AA88GG97"/>
<dbReference type="Proteomes" id="UP000816034">
    <property type="component" value="Unassembled WGS sequence"/>
</dbReference>
<evidence type="ECO:0000256" key="5">
    <source>
        <dbReference type="ARBA" id="ARBA00012749"/>
    </source>
</evidence>
<gene>
    <name evidence="17" type="ORF">C9374_010483</name>
</gene>
<evidence type="ECO:0000256" key="2">
    <source>
        <dbReference type="ARBA" id="ARBA00005203"/>
    </source>
</evidence>
<comment type="catalytic activity">
    <reaction evidence="13">
        <text>L-tyrosine + 2-oxoglutarate = 3-(4-hydroxyphenyl)pyruvate + L-glutamate</text>
        <dbReference type="Rhea" id="RHEA:15093"/>
        <dbReference type="ChEBI" id="CHEBI:16810"/>
        <dbReference type="ChEBI" id="CHEBI:29985"/>
        <dbReference type="ChEBI" id="CHEBI:36242"/>
        <dbReference type="ChEBI" id="CHEBI:58315"/>
        <dbReference type="EC" id="2.6.1.5"/>
    </reaction>
</comment>
<evidence type="ECO:0000256" key="6">
    <source>
        <dbReference type="ARBA" id="ARBA00015959"/>
    </source>
</evidence>
<keyword evidence="10 14" id="KW-0663">Pyridoxal phosphate</keyword>
<dbReference type="GO" id="GO:0030170">
    <property type="term" value="F:pyridoxal phosphate binding"/>
    <property type="evidence" value="ECO:0007669"/>
    <property type="project" value="InterPro"/>
</dbReference>
<dbReference type="GO" id="GO:0004838">
    <property type="term" value="F:L-tyrosine-2-oxoglutarate transaminase activity"/>
    <property type="evidence" value="ECO:0007669"/>
    <property type="project" value="InterPro"/>
</dbReference>
<evidence type="ECO:0000256" key="13">
    <source>
        <dbReference type="ARBA" id="ARBA00047798"/>
    </source>
</evidence>
<dbReference type="GO" id="GO:0006572">
    <property type="term" value="P:L-tyrosine catabolic process"/>
    <property type="evidence" value="ECO:0007669"/>
    <property type="project" value="UniProtKB-KW"/>
</dbReference>
<proteinExistence type="inferred from homology"/>
<evidence type="ECO:0000256" key="8">
    <source>
        <dbReference type="ARBA" id="ARBA00022679"/>
    </source>
</evidence>
<keyword evidence="8" id="KW-0808">Transferase</keyword>
<comment type="similarity">
    <text evidence="3 14">Belongs to the class-I pyridoxal-phosphate-dependent aminotransferase family.</text>
</comment>
<dbReference type="EC" id="2.6.1.5" evidence="5"/>
<dbReference type="InterPro" id="IPR005957">
    <property type="entry name" value="Tyrosine_aminoTrfase"/>
</dbReference>
<evidence type="ECO:0000259" key="16">
    <source>
        <dbReference type="Pfam" id="PF00155"/>
    </source>
</evidence>
<accession>A0AA88GG97</accession>
<keyword evidence="9" id="KW-0828">Tyrosine catabolism</keyword>
<dbReference type="InterPro" id="IPR004839">
    <property type="entry name" value="Aminotransferase_I/II_large"/>
</dbReference>
<evidence type="ECO:0000256" key="14">
    <source>
        <dbReference type="PIRNR" id="PIRNR000517"/>
    </source>
</evidence>
<keyword evidence="18" id="KW-1185">Reference proteome</keyword>
<evidence type="ECO:0000256" key="9">
    <source>
        <dbReference type="ARBA" id="ARBA00022878"/>
    </source>
</evidence>
<dbReference type="InterPro" id="IPR015424">
    <property type="entry name" value="PyrdxlP-dep_Trfase"/>
</dbReference>
<evidence type="ECO:0000256" key="1">
    <source>
        <dbReference type="ARBA" id="ARBA00001933"/>
    </source>
</evidence>
<dbReference type="EMBL" id="PYSW02000043">
    <property type="protein sequence ID" value="KAG2374739.1"/>
    <property type="molecule type" value="Genomic_DNA"/>
</dbReference>
<dbReference type="PROSITE" id="PS00105">
    <property type="entry name" value="AA_TRANSFER_CLASS_1"/>
    <property type="match status" value="1"/>
</dbReference>
<dbReference type="PANTHER" id="PTHR45744:SF2">
    <property type="entry name" value="TYROSINE AMINOTRANSFERASE"/>
    <property type="match status" value="1"/>
</dbReference>
<dbReference type="InterPro" id="IPR004838">
    <property type="entry name" value="NHTrfase_class1_PyrdxlP-BS"/>
</dbReference>
<evidence type="ECO:0000256" key="3">
    <source>
        <dbReference type="ARBA" id="ARBA00007441"/>
    </source>
</evidence>
<keyword evidence="11" id="KW-0585">Phenylalanine catabolism</keyword>
<comment type="caution">
    <text evidence="17">The sequence shown here is derived from an EMBL/GenBank/DDBJ whole genome shotgun (WGS) entry which is preliminary data.</text>
</comment>
<sequence>MTTNQRRETSSWSSIKPSLSSMRTVNPIRQIVDKLRDEDLNPQKKKLSLSIGDPTVFGNLRTDHVVEEAVIRAVKSGACNGYAPSMGRDDARKAVAQRCSTKNHDLKPSDIVICSGASGALDICVQALCNEGDELLIPQPGFSLYTTLAGSKGIEARYYNLKPNDDWKVDLDHVKSLITDKTRAIIVNNPSNPCGSVYSEQHISEIIQLAEEYKLPIIADEIYADMIFDESKKFVRMAELTETVPILSVGGIAKQYLVPGWRIGWICIYDKQGYLNVVRDGIQRLTTLILGANTLIQGALPDILEKVDESFYKNVNRSLKESSDYTTERVSQIKGLSAIKPQGAMYCMIGIDLNMFDESIRDDVEFSSLLLKEESLVVLPGQCFRMKNYFRVVTCPSKADLVEAYDRLEAFCQRHLRKQ</sequence>
<dbReference type="InterPro" id="IPR015422">
    <property type="entry name" value="PyrdxlP-dep_Trfase_small"/>
</dbReference>
<evidence type="ECO:0000256" key="11">
    <source>
        <dbReference type="ARBA" id="ARBA00023232"/>
    </source>
</evidence>
<comment type="cofactor">
    <cofactor evidence="1 14 15">
        <name>pyridoxal 5'-phosphate</name>
        <dbReference type="ChEBI" id="CHEBI:597326"/>
    </cofactor>
</comment>
<evidence type="ECO:0000256" key="4">
    <source>
        <dbReference type="ARBA" id="ARBA00011738"/>
    </source>
</evidence>
<dbReference type="Gene3D" id="3.40.640.10">
    <property type="entry name" value="Type I PLP-dependent aspartate aminotransferase-like (Major domain)"/>
    <property type="match status" value="1"/>
</dbReference>
<dbReference type="RefSeq" id="XP_044543913.1">
    <property type="nucleotide sequence ID" value="XM_044686032.1"/>
</dbReference>
<dbReference type="NCBIfam" id="TIGR01264">
    <property type="entry name" value="tyr_amTase_E"/>
    <property type="match status" value="1"/>
</dbReference>
<dbReference type="GO" id="GO:0006559">
    <property type="term" value="P:L-phenylalanine catabolic process"/>
    <property type="evidence" value="ECO:0007669"/>
    <property type="project" value="UniProtKB-KW"/>
</dbReference>
<organism evidence="17 18">
    <name type="scientific">Naegleria lovaniensis</name>
    <name type="common">Amoeba</name>
    <dbReference type="NCBI Taxonomy" id="51637"/>
    <lineage>
        <taxon>Eukaryota</taxon>
        <taxon>Discoba</taxon>
        <taxon>Heterolobosea</taxon>
        <taxon>Tetramitia</taxon>
        <taxon>Eutetramitia</taxon>
        <taxon>Vahlkampfiidae</taxon>
        <taxon>Naegleria</taxon>
    </lineage>
</organism>
<feature type="domain" description="Aminotransferase class I/classII large" evidence="16">
    <location>
        <begin position="45"/>
        <end position="408"/>
    </location>
</feature>
<dbReference type="Gene3D" id="3.90.1150.10">
    <property type="entry name" value="Aspartate Aminotransferase, domain 1"/>
    <property type="match status" value="1"/>
</dbReference>
<dbReference type="InterPro" id="IPR015421">
    <property type="entry name" value="PyrdxlP-dep_Trfase_major"/>
</dbReference>
<evidence type="ECO:0000313" key="17">
    <source>
        <dbReference type="EMBL" id="KAG2374739.1"/>
    </source>
</evidence>
<dbReference type="PIRSF" id="PIRSF000517">
    <property type="entry name" value="Tyr_transaminase"/>
    <property type="match status" value="1"/>
</dbReference>
<evidence type="ECO:0000256" key="15">
    <source>
        <dbReference type="PIRSR" id="PIRSR000517-1"/>
    </source>
</evidence>
<name>A0AA88GG97_NAELO</name>
<evidence type="ECO:0000313" key="18">
    <source>
        <dbReference type="Proteomes" id="UP000816034"/>
    </source>
</evidence>
<reference evidence="17 18" key="1">
    <citation type="journal article" date="2018" name="BMC Genomics">
        <title>The genome of Naegleria lovaniensis, the basis for a comparative approach to unravel pathogenicity factors of the human pathogenic amoeba N. fowleri.</title>
        <authorList>
            <person name="Liechti N."/>
            <person name="Schurch N."/>
            <person name="Bruggmann R."/>
            <person name="Wittwer M."/>
        </authorList>
    </citation>
    <scope>NUCLEOTIDE SEQUENCE [LARGE SCALE GENOMIC DNA]</scope>
    <source>
        <strain evidence="17 18">ATCC 30569</strain>
    </source>
</reference>
<dbReference type="Pfam" id="PF00155">
    <property type="entry name" value="Aminotran_1_2"/>
    <property type="match status" value="1"/>
</dbReference>
<keyword evidence="7" id="KW-0032">Aminotransferase</keyword>
<dbReference type="CDD" id="cd00609">
    <property type="entry name" value="AAT_like"/>
    <property type="match status" value="1"/>
</dbReference>
<feature type="modified residue" description="N6-(pyridoxal phosphate)lysine" evidence="15">
    <location>
        <position position="254"/>
    </location>
</feature>
<evidence type="ECO:0000256" key="12">
    <source>
        <dbReference type="ARBA" id="ARBA00031696"/>
    </source>
</evidence>
<comment type="pathway">
    <text evidence="2">Amino-acid degradation; L-phenylalanine degradation; acetoacetate and fumarate from L-phenylalanine: step 2/6.</text>
</comment>